<feature type="domain" description="Starch synthase catalytic" evidence="7">
    <location>
        <begin position="2"/>
        <end position="214"/>
    </location>
</feature>
<comment type="similarity">
    <text evidence="2 6">Belongs to the glycosyltransferase 1 family. Bacterial/plant glycogen synthase subfamily.</text>
</comment>
<gene>
    <name evidence="6" type="primary">glgA</name>
    <name evidence="8" type="ORF">E0687_07955</name>
</gene>
<dbReference type="CDD" id="cd03791">
    <property type="entry name" value="GT5_Glycogen_synthase_DULL1-like"/>
    <property type="match status" value="1"/>
</dbReference>
<dbReference type="InterPro" id="IPR011835">
    <property type="entry name" value="GS/SS"/>
</dbReference>
<dbReference type="SUPFAM" id="SSF53756">
    <property type="entry name" value="UDP-Glycosyltransferase/glycogen phosphorylase"/>
    <property type="match status" value="1"/>
</dbReference>
<dbReference type="EMBL" id="SJZF01000012">
    <property type="protein sequence ID" value="TFU26112.1"/>
    <property type="molecule type" value="Genomic_DNA"/>
</dbReference>
<organism evidence="8 9">
    <name type="scientific">Thermus tengchongensis</name>
    <dbReference type="NCBI Taxonomy" id="1214928"/>
    <lineage>
        <taxon>Bacteria</taxon>
        <taxon>Thermotogati</taxon>
        <taxon>Deinococcota</taxon>
        <taxon>Deinococci</taxon>
        <taxon>Thermales</taxon>
        <taxon>Thermaceae</taxon>
        <taxon>Thermus</taxon>
    </lineage>
</organism>
<dbReference type="Proteomes" id="UP000297668">
    <property type="component" value="Unassembled WGS sequence"/>
</dbReference>
<evidence type="ECO:0000256" key="4">
    <source>
        <dbReference type="ARBA" id="ARBA00022679"/>
    </source>
</evidence>
<keyword evidence="3 6" id="KW-0328">Glycosyltransferase</keyword>
<evidence type="ECO:0000256" key="1">
    <source>
        <dbReference type="ARBA" id="ARBA00001478"/>
    </source>
</evidence>
<dbReference type="InterPro" id="IPR013534">
    <property type="entry name" value="Starch_synth_cat_dom"/>
</dbReference>
<dbReference type="Gene3D" id="3.40.50.2000">
    <property type="entry name" value="Glycogen Phosphorylase B"/>
    <property type="match status" value="2"/>
</dbReference>
<dbReference type="HAMAP" id="MF_00484">
    <property type="entry name" value="Glycogen_synth"/>
    <property type="match status" value="1"/>
</dbReference>
<protein>
    <recommendedName>
        <fullName evidence="6">Glycogen synthase</fullName>
        <ecNumber evidence="6">2.4.1.21</ecNumber>
    </recommendedName>
    <alternativeName>
        <fullName evidence="6">Starch [bacterial glycogen] synthase</fullName>
    </alternativeName>
</protein>
<dbReference type="PANTHER" id="PTHR45825:SF11">
    <property type="entry name" value="ALPHA AMYLASE DOMAIN-CONTAINING PROTEIN"/>
    <property type="match status" value="1"/>
</dbReference>
<dbReference type="UniPathway" id="UPA00164"/>
<name>A0A4Y9FBA2_9DEIN</name>
<keyword evidence="4 6" id="KW-0808">Transferase</keyword>
<evidence type="ECO:0000256" key="5">
    <source>
        <dbReference type="ARBA" id="ARBA00023056"/>
    </source>
</evidence>
<comment type="catalytic activity">
    <reaction evidence="1 6">
        <text>[(1-&gt;4)-alpha-D-glucosyl](n) + ADP-alpha-D-glucose = [(1-&gt;4)-alpha-D-glucosyl](n+1) + ADP + H(+)</text>
        <dbReference type="Rhea" id="RHEA:18189"/>
        <dbReference type="Rhea" id="RHEA-COMP:9584"/>
        <dbReference type="Rhea" id="RHEA-COMP:9587"/>
        <dbReference type="ChEBI" id="CHEBI:15378"/>
        <dbReference type="ChEBI" id="CHEBI:15444"/>
        <dbReference type="ChEBI" id="CHEBI:57498"/>
        <dbReference type="ChEBI" id="CHEBI:456216"/>
        <dbReference type="EC" id="2.4.1.21"/>
    </reaction>
</comment>
<dbReference type="GO" id="GO:0005978">
    <property type="term" value="P:glycogen biosynthetic process"/>
    <property type="evidence" value="ECO:0007669"/>
    <property type="project" value="UniProtKB-UniRule"/>
</dbReference>
<evidence type="ECO:0000256" key="6">
    <source>
        <dbReference type="HAMAP-Rule" id="MF_00484"/>
    </source>
</evidence>
<evidence type="ECO:0000256" key="2">
    <source>
        <dbReference type="ARBA" id="ARBA00010281"/>
    </source>
</evidence>
<evidence type="ECO:0000256" key="3">
    <source>
        <dbReference type="ARBA" id="ARBA00022676"/>
    </source>
</evidence>
<evidence type="ECO:0000259" key="7">
    <source>
        <dbReference type="Pfam" id="PF08323"/>
    </source>
</evidence>
<dbReference type="Pfam" id="PF13692">
    <property type="entry name" value="Glyco_trans_1_4"/>
    <property type="match status" value="1"/>
</dbReference>
<dbReference type="AlphaFoldDB" id="A0A4Y9FBA2"/>
<dbReference type="Pfam" id="PF08323">
    <property type="entry name" value="Glyco_transf_5"/>
    <property type="match status" value="1"/>
</dbReference>
<comment type="function">
    <text evidence="6">Synthesizes alpha-1,4-glucan chains using ADP-glucose.</text>
</comment>
<dbReference type="NCBIfam" id="TIGR02095">
    <property type="entry name" value="glgA"/>
    <property type="match status" value="1"/>
</dbReference>
<dbReference type="RefSeq" id="WP_135260402.1">
    <property type="nucleotide sequence ID" value="NZ_SJZF01000012.1"/>
</dbReference>
<proteinExistence type="inferred from homology"/>
<dbReference type="GO" id="GO:0009011">
    <property type="term" value="F:alpha-1,4-glucan glucosyltransferase (ADP-glucose donor) activity"/>
    <property type="evidence" value="ECO:0007669"/>
    <property type="project" value="UniProtKB-UniRule"/>
</dbReference>
<comment type="pathway">
    <text evidence="6">Glycan biosynthesis; glycogen biosynthesis.</text>
</comment>
<keyword evidence="5 6" id="KW-0320">Glycogen biosynthesis</keyword>
<comment type="caution">
    <text evidence="8">The sequence shown here is derived from an EMBL/GenBank/DDBJ whole genome shotgun (WGS) entry which is preliminary data.</text>
</comment>
<evidence type="ECO:0000313" key="9">
    <source>
        <dbReference type="Proteomes" id="UP000297668"/>
    </source>
</evidence>
<dbReference type="EC" id="2.4.1.21" evidence="6"/>
<dbReference type="GO" id="GO:0004373">
    <property type="term" value="F:alpha-1,4-glucan glucosyltransferase (UDP-glucose donor) activity"/>
    <property type="evidence" value="ECO:0007669"/>
    <property type="project" value="InterPro"/>
</dbReference>
<accession>A0A4Y9FBA2</accession>
<dbReference type="PANTHER" id="PTHR45825">
    <property type="entry name" value="GRANULE-BOUND STARCH SYNTHASE 1, CHLOROPLASTIC/AMYLOPLASTIC"/>
    <property type="match status" value="1"/>
</dbReference>
<sequence length="442" mass="48335">MKVLMVAPEAYPLVKVGGLADVVGALPKALRPLGVEATVLLPWHRFVKAQRVGEVAYAFAGQEERAPLGERWEGGVRFLLLGVPGFERDRVYGYPDDVERYLRFAVAAGRVALGFDLVHAHDWTAALLALTAPVPVVYTIHNLAHQGLVDPAPFFHWTGLPWSLFHMEALEFYGQVNLMKGGIVFARAVTTVSPSYAEEIQTPEFGMGLDGVLRRHAGKLFGILNGLDLEVFDPAKDPHLPAPYSRGDVRGKALAQKALWERTGLKGPLLAYVGRLDGQKGLDLILKAIPHLRELGFYLLVQGVGDEGIAQALRQAEEENPGFVRFVEAYDEALARLAYAGADALLVPSRFEPCGLVQMIAQRYGTPPVARAVGGLKDTIEDGHTGVLFQSYHPEGLLYGVLRLFHLGAEGLGLRGMEKDFSWAKSAEAYHRVYRLALGWGG</sequence>
<reference evidence="8 9" key="1">
    <citation type="submission" date="2019-03" db="EMBL/GenBank/DDBJ databases">
        <title>Thermus tengchongensis species for the arsenic transformation mechanism.</title>
        <authorList>
            <person name="Yuan G.C."/>
        </authorList>
    </citation>
    <scope>NUCLEOTIDE SEQUENCE [LARGE SCALE GENOMIC DNA]</scope>
    <source>
        <strain evidence="8 9">15W</strain>
    </source>
</reference>
<feature type="binding site" evidence="6">
    <location>
        <position position="15"/>
    </location>
    <ligand>
        <name>ADP-alpha-D-glucose</name>
        <dbReference type="ChEBI" id="CHEBI:57498"/>
    </ligand>
</feature>
<evidence type="ECO:0000313" key="8">
    <source>
        <dbReference type="EMBL" id="TFU26112.1"/>
    </source>
</evidence>